<dbReference type="Gene3D" id="1.10.10.10">
    <property type="entry name" value="Winged helix-like DNA-binding domain superfamily/Winged helix DNA-binding domain"/>
    <property type="match status" value="1"/>
</dbReference>
<dbReference type="OrthoDB" id="5111571at2"/>
<gene>
    <name evidence="3" type="ORF">E6C64_15350</name>
</gene>
<dbReference type="SUPFAM" id="SSF46785">
    <property type="entry name" value="Winged helix' DNA-binding domain"/>
    <property type="match status" value="1"/>
</dbReference>
<dbReference type="Proteomes" id="UP000309133">
    <property type="component" value="Unassembled WGS sequence"/>
</dbReference>
<name>A0A4S4FJC8_9MICO</name>
<keyword evidence="4" id="KW-1185">Reference proteome</keyword>
<protein>
    <submittedName>
        <fullName evidence="3">MarR family transcriptional regulator</fullName>
    </submittedName>
</protein>
<dbReference type="EMBL" id="SSSM01000005">
    <property type="protein sequence ID" value="THG30014.1"/>
    <property type="molecule type" value="Genomic_DNA"/>
</dbReference>
<dbReference type="GO" id="GO:0003700">
    <property type="term" value="F:DNA-binding transcription factor activity"/>
    <property type="evidence" value="ECO:0007669"/>
    <property type="project" value="InterPro"/>
</dbReference>
<feature type="domain" description="HTH marR-type" evidence="2">
    <location>
        <begin position="46"/>
        <end position="148"/>
    </location>
</feature>
<dbReference type="InterPro" id="IPR036390">
    <property type="entry name" value="WH_DNA-bd_sf"/>
</dbReference>
<organism evidence="3 4">
    <name type="scientific">Naasia lichenicola</name>
    <dbReference type="NCBI Taxonomy" id="2565933"/>
    <lineage>
        <taxon>Bacteria</taxon>
        <taxon>Bacillati</taxon>
        <taxon>Actinomycetota</taxon>
        <taxon>Actinomycetes</taxon>
        <taxon>Micrococcales</taxon>
        <taxon>Microbacteriaceae</taxon>
        <taxon>Naasia</taxon>
    </lineage>
</organism>
<evidence type="ECO:0000313" key="3">
    <source>
        <dbReference type="EMBL" id="THG30014.1"/>
    </source>
</evidence>
<evidence type="ECO:0000256" key="1">
    <source>
        <dbReference type="SAM" id="MobiDB-lite"/>
    </source>
</evidence>
<feature type="compositionally biased region" description="Low complexity" evidence="1">
    <location>
        <begin position="1"/>
        <end position="18"/>
    </location>
</feature>
<reference evidence="3 4" key="1">
    <citation type="submission" date="2019-04" db="EMBL/GenBank/DDBJ databases">
        <authorList>
            <person name="Jiang L."/>
        </authorList>
    </citation>
    <scope>NUCLEOTIDE SEQUENCE [LARGE SCALE GENOMIC DNA]</scope>
    <source>
        <strain evidence="3 4">YIM 131853</strain>
    </source>
</reference>
<evidence type="ECO:0000259" key="2">
    <source>
        <dbReference type="SMART" id="SM00347"/>
    </source>
</evidence>
<comment type="caution">
    <text evidence="3">The sequence shown here is derived from an EMBL/GenBank/DDBJ whole genome shotgun (WGS) entry which is preliminary data.</text>
</comment>
<dbReference type="SMART" id="SM00347">
    <property type="entry name" value="HTH_MARR"/>
    <property type="match status" value="1"/>
</dbReference>
<proteinExistence type="predicted"/>
<sequence>METANSNGTTSYSTTSYGVDSPRTDVLKAARAVEDLLNAESQLARRRSSQSGPNDTDRAAMRLIIERAAVHDPVTPKELAEHLQMSSASVSTLLHRLAQGGSAHAIDHPDDGRRKLIVPSRSLADSAEVDPVAARIRAIAQDLSPQEAELVTGFLGRVTEAINRPYP</sequence>
<dbReference type="RefSeq" id="WP_136428347.1">
    <property type="nucleotide sequence ID" value="NZ_SSSM01000005.1"/>
</dbReference>
<feature type="region of interest" description="Disordered" evidence="1">
    <location>
        <begin position="1"/>
        <end position="21"/>
    </location>
</feature>
<accession>A0A4S4FJC8</accession>
<dbReference type="InterPro" id="IPR000835">
    <property type="entry name" value="HTH_MarR-typ"/>
</dbReference>
<dbReference type="AlphaFoldDB" id="A0A4S4FJC8"/>
<dbReference type="Pfam" id="PF12802">
    <property type="entry name" value="MarR_2"/>
    <property type="match status" value="1"/>
</dbReference>
<dbReference type="InterPro" id="IPR036388">
    <property type="entry name" value="WH-like_DNA-bd_sf"/>
</dbReference>
<evidence type="ECO:0000313" key="4">
    <source>
        <dbReference type="Proteomes" id="UP000309133"/>
    </source>
</evidence>